<accession>A0AAN9L8H4</accession>
<sequence length="71" mass="8807">MRVCITQLKERWREFLKFLAIFCKSEQDLVSKFHRSYHICILAINFLLKRKCELLSWRQRHLPHESKYIRA</sequence>
<proteinExistence type="predicted"/>
<reference evidence="1 2" key="1">
    <citation type="submission" date="2024-01" db="EMBL/GenBank/DDBJ databases">
        <title>The genomes of 5 underutilized Papilionoideae crops provide insights into root nodulation and disease resistanc.</title>
        <authorList>
            <person name="Jiang F."/>
        </authorList>
    </citation>
    <scope>NUCLEOTIDE SEQUENCE [LARGE SCALE GENOMIC DNA]</scope>
    <source>
        <strain evidence="1">LVBAO_FW01</strain>
        <tissue evidence="1">Leaves</tissue>
    </source>
</reference>
<comment type="caution">
    <text evidence="1">The sequence shown here is derived from an EMBL/GenBank/DDBJ whole genome shotgun (WGS) entry which is preliminary data.</text>
</comment>
<dbReference type="AlphaFoldDB" id="A0AAN9L8H4"/>
<dbReference type="EMBL" id="JAYMYQ010000005">
    <property type="protein sequence ID" value="KAK7331124.1"/>
    <property type="molecule type" value="Genomic_DNA"/>
</dbReference>
<gene>
    <name evidence="1" type="ORF">VNO77_25338</name>
</gene>
<organism evidence="1 2">
    <name type="scientific">Canavalia gladiata</name>
    <name type="common">Sword bean</name>
    <name type="synonym">Dolichos gladiatus</name>
    <dbReference type="NCBI Taxonomy" id="3824"/>
    <lineage>
        <taxon>Eukaryota</taxon>
        <taxon>Viridiplantae</taxon>
        <taxon>Streptophyta</taxon>
        <taxon>Embryophyta</taxon>
        <taxon>Tracheophyta</taxon>
        <taxon>Spermatophyta</taxon>
        <taxon>Magnoliopsida</taxon>
        <taxon>eudicotyledons</taxon>
        <taxon>Gunneridae</taxon>
        <taxon>Pentapetalae</taxon>
        <taxon>rosids</taxon>
        <taxon>fabids</taxon>
        <taxon>Fabales</taxon>
        <taxon>Fabaceae</taxon>
        <taxon>Papilionoideae</taxon>
        <taxon>50 kb inversion clade</taxon>
        <taxon>NPAAA clade</taxon>
        <taxon>indigoferoid/millettioid clade</taxon>
        <taxon>Phaseoleae</taxon>
        <taxon>Canavalia</taxon>
    </lineage>
</organism>
<evidence type="ECO:0000313" key="2">
    <source>
        <dbReference type="Proteomes" id="UP001367508"/>
    </source>
</evidence>
<evidence type="ECO:0000313" key="1">
    <source>
        <dbReference type="EMBL" id="KAK7331124.1"/>
    </source>
</evidence>
<protein>
    <submittedName>
        <fullName evidence="1">Uncharacterized protein</fullName>
    </submittedName>
</protein>
<name>A0AAN9L8H4_CANGL</name>
<dbReference type="Proteomes" id="UP001367508">
    <property type="component" value="Unassembled WGS sequence"/>
</dbReference>
<keyword evidence="2" id="KW-1185">Reference proteome</keyword>